<feature type="region of interest" description="Disordered" evidence="3">
    <location>
        <begin position="16"/>
        <end position="72"/>
    </location>
</feature>
<keyword evidence="2" id="KW-0539">Nucleus</keyword>
<proteinExistence type="predicted"/>
<comment type="subcellular location">
    <subcellularLocation>
        <location evidence="1">Nucleus</location>
    </subcellularLocation>
</comment>
<feature type="compositionally biased region" description="Low complexity" evidence="3">
    <location>
        <begin position="28"/>
        <end position="48"/>
    </location>
</feature>
<evidence type="ECO:0008006" key="6">
    <source>
        <dbReference type="Google" id="ProtNLM"/>
    </source>
</evidence>
<feature type="region of interest" description="Disordered" evidence="3">
    <location>
        <begin position="156"/>
        <end position="198"/>
    </location>
</feature>
<dbReference type="PANTHER" id="PTHR33172:SF104">
    <property type="entry name" value="OS02G0227100 PROTEIN"/>
    <property type="match status" value="1"/>
</dbReference>
<comment type="caution">
    <text evidence="4">The sequence shown here is derived from an EMBL/GenBank/DDBJ whole genome shotgun (WGS) entry which is preliminary data.</text>
</comment>
<dbReference type="GO" id="GO:0006950">
    <property type="term" value="P:response to stress"/>
    <property type="evidence" value="ECO:0007669"/>
    <property type="project" value="UniProtKB-ARBA"/>
</dbReference>
<feature type="compositionally biased region" description="Basic and acidic residues" evidence="3">
    <location>
        <begin position="188"/>
        <end position="198"/>
    </location>
</feature>
<name>A0A8T0X276_PANVG</name>
<feature type="compositionally biased region" description="Polar residues" evidence="3">
    <location>
        <begin position="169"/>
        <end position="186"/>
    </location>
</feature>
<evidence type="ECO:0000313" key="5">
    <source>
        <dbReference type="Proteomes" id="UP000823388"/>
    </source>
</evidence>
<evidence type="ECO:0000256" key="2">
    <source>
        <dbReference type="ARBA" id="ARBA00023242"/>
    </source>
</evidence>
<protein>
    <recommendedName>
        <fullName evidence="6">Oxidative stress 3</fullName>
    </recommendedName>
</protein>
<organism evidence="4 5">
    <name type="scientific">Panicum virgatum</name>
    <name type="common">Blackwell switchgrass</name>
    <dbReference type="NCBI Taxonomy" id="38727"/>
    <lineage>
        <taxon>Eukaryota</taxon>
        <taxon>Viridiplantae</taxon>
        <taxon>Streptophyta</taxon>
        <taxon>Embryophyta</taxon>
        <taxon>Tracheophyta</taxon>
        <taxon>Spermatophyta</taxon>
        <taxon>Magnoliopsida</taxon>
        <taxon>Liliopsida</taxon>
        <taxon>Poales</taxon>
        <taxon>Poaceae</taxon>
        <taxon>PACMAD clade</taxon>
        <taxon>Panicoideae</taxon>
        <taxon>Panicodae</taxon>
        <taxon>Paniceae</taxon>
        <taxon>Panicinae</taxon>
        <taxon>Panicum</taxon>
        <taxon>Panicum sect. Hiantes</taxon>
    </lineage>
</organism>
<dbReference type="GO" id="GO:0005634">
    <property type="term" value="C:nucleus"/>
    <property type="evidence" value="ECO:0007669"/>
    <property type="project" value="UniProtKB-SubCell"/>
</dbReference>
<evidence type="ECO:0000313" key="4">
    <source>
        <dbReference type="EMBL" id="KAG2649629.1"/>
    </source>
</evidence>
<evidence type="ECO:0000256" key="1">
    <source>
        <dbReference type="ARBA" id="ARBA00004123"/>
    </source>
</evidence>
<dbReference type="PANTHER" id="PTHR33172">
    <property type="entry name" value="OS08G0516900 PROTEIN"/>
    <property type="match status" value="1"/>
</dbReference>
<keyword evidence="5" id="KW-1185">Reference proteome</keyword>
<reference evidence="4" key="1">
    <citation type="submission" date="2020-05" db="EMBL/GenBank/DDBJ databases">
        <title>WGS assembly of Panicum virgatum.</title>
        <authorList>
            <person name="Lovell J.T."/>
            <person name="Jenkins J."/>
            <person name="Shu S."/>
            <person name="Juenger T.E."/>
            <person name="Schmutz J."/>
        </authorList>
    </citation>
    <scope>NUCLEOTIDE SEQUENCE</scope>
    <source>
        <strain evidence="4">AP13</strain>
    </source>
</reference>
<evidence type="ECO:0000256" key="3">
    <source>
        <dbReference type="SAM" id="MobiDB-lite"/>
    </source>
</evidence>
<dbReference type="Proteomes" id="UP000823388">
    <property type="component" value="Chromosome 1N"/>
</dbReference>
<dbReference type="EMBL" id="CM029038">
    <property type="protein sequence ID" value="KAG2649629.1"/>
    <property type="molecule type" value="Genomic_DNA"/>
</dbReference>
<gene>
    <name evidence="4" type="ORF">PVAP13_1NG121700</name>
</gene>
<sequence length="198" mass="21085">MAEPCNLPSHGLFLCRDESSNEQGGDPSASASFSGASSGSLCSSASNLSDDEASCPHGHPYEPSSASSSTLQLDDEGPVYELSLLLAQLPVRTGLSKYYQGKSQSFTSISDATCVQDLAKKISYSKRMKACKSYSAGLDMKQRSNNLPRPCNKVIAKRPSNGSAARVMSRTSNKSHSYSGGKPSTHQNKRDAQMHIGL</sequence>
<dbReference type="AlphaFoldDB" id="A0A8T0X276"/>
<dbReference type="OrthoDB" id="1938584at2759"/>
<dbReference type="InterPro" id="IPR051992">
    <property type="entry name" value="OxStress_Response_Reg"/>
</dbReference>
<accession>A0A8T0X276</accession>